<keyword evidence="2" id="KW-1185">Reference proteome</keyword>
<protein>
    <submittedName>
        <fullName evidence="1">Uncharacterized protein</fullName>
    </submittedName>
</protein>
<reference evidence="1" key="1">
    <citation type="submission" date="2023-04" db="EMBL/GenBank/DDBJ databases">
        <title>Draft Genome sequencing of Naganishia species isolated from polar environments using Oxford Nanopore Technology.</title>
        <authorList>
            <person name="Leo P."/>
            <person name="Venkateswaran K."/>
        </authorList>
    </citation>
    <scope>NUCLEOTIDE SEQUENCE</scope>
    <source>
        <strain evidence="1">MNA-CCFEE 5423</strain>
    </source>
</reference>
<dbReference type="Proteomes" id="UP001227268">
    <property type="component" value="Unassembled WGS sequence"/>
</dbReference>
<proteinExistence type="predicted"/>
<name>A0ACC2VRK5_9TREE</name>
<dbReference type="EMBL" id="JASBWT010000009">
    <property type="protein sequence ID" value="KAJ9101751.1"/>
    <property type="molecule type" value="Genomic_DNA"/>
</dbReference>
<sequence length="335" mass="36182">MWPFSLSQPDPSSTTAAASAPSADKCPVDHSTRAAWLQANPGASPFQPASDSNSPSKSIRPPAQPNTSTPAQTFVKTAASTTQDSASAASSSTTPSSSLATNESYLSYLMSRLSNQREVSSIPRHESTTVPTFSPNGEQTVTSSSGTTNPKPASETMCPNATDNGETNWVYPSEQQFFLAMMRKHSAKVYSPDMPAPNPEDMKTIVPIHNAVNERAWHQLMEWERGQGGEKCGGVRLVSFKGRPKDRTPKAWVNMALGYTAPFDRHDWVINRCGQDVRYVIDFYSGRAPTSSPTGKSSGGMPPKDAGNLSFYLDVRPAVDGWEGIRLRASKLFGA</sequence>
<gene>
    <name evidence="1" type="ORF">QFC21_003090</name>
</gene>
<comment type="caution">
    <text evidence="1">The sequence shown here is derived from an EMBL/GenBank/DDBJ whole genome shotgun (WGS) entry which is preliminary data.</text>
</comment>
<evidence type="ECO:0000313" key="1">
    <source>
        <dbReference type="EMBL" id="KAJ9101751.1"/>
    </source>
</evidence>
<evidence type="ECO:0000313" key="2">
    <source>
        <dbReference type="Proteomes" id="UP001227268"/>
    </source>
</evidence>
<accession>A0ACC2VRK5</accession>
<organism evidence="1 2">
    <name type="scientific">Naganishia friedmannii</name>
    <dbReference type="NCBI Taxonomy" id="89922"/>
    <lineage>
        <taxon>Eukaryota</taxon>
        <taxon>Fungi</taxon>
        <taxon>Dikarya</taxon>
        <taxon>Basidiomycota</taxon>
        <taxon>Agaricomycotina</taxon>
        <taxon>Tremellomycetes</taxon>
        <taxon>Filobasidiales</taxon>
        <taxon>Filobasidiaceae</taxon>
        <taxon>Naganishia</taxon>
    </lineage>
</organism>